<reference evidence="1 2" key="1">
    <citation type="submission" date="2020-08" db="EMBL/GenBank/DDBJ databases">
        <title>Sequencing the genomes of 1000 actinobacteria strains.</title>
        <authorList>
            <person name="Klenk H.-P."/>
        </authorList>
    </citation>
    <scope>NUCLEOTIDE SEQUENCE [LARGE SCALE GENOMIC DNA]</scope>
    <source>
        <strain evidence="1 2">DSM 28967</strain>
    </source>
</reference>
<sequence>MTGFVQFIEYRTSRQDEIATLMSDFRQKRQEAGDGPSPVRAMSCADRDEEGRYCAVIEFASYEEAMENSGREDTGAFAATLAGLCDGPPTFRNFDQLETEEYKP</sequence>
<evidence type="ECO:0000313" key="1">
    <source>
        <dbReference type="EMBL" id="MBB5836278.1"/>
    </source>
</evidence>
<gene>
    <name evidence="1" type="ORF">HDA39_003012</name>
</gene>
<accession>A0A7W9J7F2</accession>
<keyword evidence="2" id="KW-1185">Reference proteome</keyword>
<dbReference type="Proteomes" id="UP000549971">
    <property type="component" value="Unassembled WGS sequence"/>
</dbReference>
<comment type="caution">
    <text evidence="1">The sequence shown here is derived from an EMBL/GenBank/DDBJ whole genome shotgun (WGS) entry which is preliminary data.</text>
</comment>
<name>A0A7W9J7F2_9ACTN</name>
<evidence type="ECO:0000313" key="2">
    <source>
        <dbReference type="Proteomes" id="UP000549971"/>
    </source>
</evidence>
<dbReference type="RefSeq" id="WP_184795819.1">
    <property type="nucleotide sequence ID" value="NZ_JACHMY010000001.1"/>
</dbReference>
<proteinExistence type="predicted"/>
<evidence type="ECO:0008006" key="3">
    <source>
        <dbReference type="Google" id="ProtNLM"/>
    </source>
</evidence>
<dbReference type="AlphaFoldDB" id="A0A7W9J7F2"/>
<protein>
    <recommendedName>
        <fullName evidence="3">Antibiotic biosynthesis monooxygenase</fullName>
    </recommendedName>
</protein>
<organism evidence="1 2">
    <name type="scientific">Kribbella italica</name>
    <dbReference type="NCBI Taxonomy" id="1540520"/>
    <lineage>
        <taxon>Bacteria</taxon>
        <taxon>Bacillati</taxon>
        <taxon>Actinomycetota</taxon>
        <taxon>Actinomycetes</taxon>
        <taxon>Propionibacteriales</taxon>
        <taxon>Kribbellaceae</taxon>
        <taxon>Kribbella</taxon>
    </lineage>
</organism>
<dbReference type="EMBL" id="JACHMY010000001">
    <property type="protein sequence ID" value="MBB5836278.1"/>
    <property type="molecule type" value="Genomic_DNA"/>
</dbReference>